<feature type="region of interest" description="Disordered" evidence="3">
    <location>
        <begin position="58"/>
        <end position="78"/>
    </location>
</feature>
<evidence type="ECO:0000256" key="1">
    <source>
        <dbReference type="ARBA" id="ARBA00009981"/>
    </source>
</evidence>
<evidence type="ECO:0000313" key="5">
    <source>
        <dbReference type="Proteomes" id="UP001304461"/>
    </source>
</evidence>
<gene>
    <name evidence="4" type="ORF">VB738_02115</name>
</gene>
<sequence>MRQVTVAEAKAQLSSLLDAVEQGQPVVITRRGKAIAELVPRQAVRDLLPQLQALRDSLPHQATSGVETMRALRDDVGS</sequence>
<organism evidence="4 5">
    <name type="scientific">Cyanobium gracile UHCC 0139</name>
    <dbReference type="NCBI Taxonomy" id="3110308"/>
    <lineage>
        <taxon>Bacteria</taxon>
        <taxon>Bacillati</taxon>
        <taxon>Cyanobacteriota</taxon>
        <taxon>Cyanophyceae</taxon>
        <taxon>Synechococcales</taxon>
        <taxon>Prochlorococcaceae</taxon>
        <taxon>Cyanobium</taxon>
    </lineage>
</organism>
<comment type="function">
    <text evidence="2">Antitoxin component of a type II toxin-antitoxin (TA) system.</text>
</comment>
<evidence type="ECO:0000256" key="2">
    <source>
        <dbReference type="RuleBase" id="RU362080"/>
    </source>
</evidence>
<evidence type="ECO:0000256" key="3">
    <source>
        <dbReference type="SAM" id="MobiDB-lite"/>
    </source>
</evidence>
<evidence type="ECO:0000313" key="4">
    <source>
        <dbReference type="EMBL" id="MEA5390047.1"/>
    </source>
</evidence>
<comment type="similarity">
    <text evidence="1 2">Belongs to the phD/YefM antitoxin family.</text>
</comment>
<dbReference type="Gene3D" id="3.40.1620.10">
    <property type="entry name" value="YefM-like domain"/>
    <property type="match status" value="1"/>
</dbReference>
<accession>A0ABU5RQJ4</accession>
<dbReference type="EMBL" id="JAYGHX010000001">
    <property type="protein sequence ID" value="MEA5390047.1"/>
    <property type="molecule type" value="Genomic_DNA"/>
</dbReference>
<dbReference type="InterPro" id="IPR036165">
    <property type="entry name" value="YefM-like_sf"/>
</dbReference>
<name>A0ABU5RQJ4_9CYAN</name>
<dbReference type="PANTHER" id="PTHR35377">
    <property type="entry name" value="ANTITOXIN VAPB49-RELATED-RELATED"/>
    <property type="match status" value="1"/>
</dbReference>
<dbReference type="InterPro" id="IPR006442">
    <property type="entry name" value="Antitoxin_Phd/YefM"/>
</dbReference>
<dbReference type="NCBIfam" id="TIGR01552">
    <property type="entry name" value="phd_fam"/>
    <property type="match status" value="1"/>
</dbReference>
<reference evidence="4 5" key="1">
    <citation type="submission" date="2023-12" db="EMBL/GenBank/DDBJ databases">
        <title>Baltic Sea Cyanobacteria.</title>
        <authorList>
            <person name="Delbaje E."/>
            <person name="Fewer D.P."/>
            <person name="Shishido T.K."/>
        </authorList>
    </citation>
    <scope>NUCLEOTIDE SEQUENCE [LARGE SCALE GENOMIC DNA]</scope>
    <source>
        <strain evidence="4 5">UHCC 0139</strain>
    </source>
</reference>
<dbReference type="RefSeq" id="WP_254972064.1">
    <property type="nucleotide sequence ID" value="NZ_JAYGHX010000001.1"/>
</dbReference>
<dbReference type="InterPro" id="IPR051416">
    <property type="entry name" value="phD-YefM_TA_antitoxins"/>
</dbReference>
<keyword evidence="5" id="KW-1185">Reference proteome</keyword>
<dbReference type="SUPFAM" id="SSF143120">
    <property type="entry name" value="YefM-like"/>
    <property type="match status" value="1"/>
</dbReference>
<protein>
    <recommendedName>
        <fullName evidence="2">Antitoxin</fullName>
    </recommendedName>
</protein>
<comment type="caution">
    <text evidence="4">The sequence shown here is derived from an EMBL/GenBank/DDBJ whole genome shotgun (WGS) entry which is preliminary data.</text>
</comment>
<dbReference type="PANTHER" id="PTHR35377:SF8">
    <property type="entry name" value="ANTITOXIN VAPB22"/>
    <property type="match status" value="1"/>
</dbReference>
<dbReference type="Proteomes" id="UP001304461">
    <property type="component" value="Unassembled WGS sequence"/>
</dbReference>
<proteinExistence type="inferred from homology"/>
<dbReference type="Pfam" id="PF02604">
    <property type="entry name" value="PhdYeFM_antitox"/>
    <property type="match status" value="1"/>
</dbReference>